<feature type="domain" description="Myb/SANT-like" evidence="2">
    <location>
        <begin position="12"/>
        <end position="106"/>
    </location>
</feature>
<dbReference type="InterPro" id="IPR024752">
    <property type="entry name" value="Myb/SANT-like_dom"/>
</dbReference>
<reference evidence="4" key="2">
    <citation type="journal article" date="2017" name="J. Anim. Genet.">
        <title>Multiple reference genome sequences of hot pepper reveal the massive evolution of plant disease resistance genes by retroduplication.</title>
        <authorList>
            <person name="Kim S."/>
            <person name="Park J."/>
            <person name="Yeom S.-I."/>
            <person name="Kim Y.-M."/>
            <person name="Seo E."/>
            <person name="Kim K.-T."/>
            <person name="Kim M.-S."/>
            <person name="Lee J.M."/>
            <person name="Cheong K."/>
            <person name="Shin H.-S."/>
            <person name="Kim S.-B."/>
            <person name="Han K."/>
            <person name="Lee J."/>
            <person name="Park M."/>
            <person name="Lee H.-A."/>
            <person name="Lee H.-Y."/>
            <person name="Lee Y."/>
            <person name="Oh S."/>
            <person name="Lee J.H."/>
            <person name="Choi E."/>
            <person name="Choi E."/>
            <person name="Lee S.E."/>
            <person name="Jeon J."/>
            <person name="Kim H."/>
            <person name="Choi G."/>
            <person name="Song H."/>
            <person name="Lee J."/>
            <person name="Lee S.-C."/>
            <person name="Kwon J.-K."/>
            <person name="Lee H.-Y."/>
            <person name="Koo N."/>
            <person name="Hong Y."/>
            <person name="Kim R.W."/>
            <person name="Kang W.-H."/>
            <person name="Huh J.H."/>
            <person name="Kang B.-C."/>
            <person name="Yang T.-J."/>
            <person name="Lee Y.-H."/>
            <person name="Bennetzen J.L."/>
            <person name="Choi D."/>
        </authorList>
    </citation>
    <scope>NUCLEOTIDE SEQUENCE [LARGE SCALE GENOMIC DNA]</scope>
    <source>
        <strain evidence="4">cv. PBC81</strain>
    </source>
</reference>
<evidence type="ECO:0000313" key="3">
    <source>
        <dbReference type="EMBL" id="PHT35983.1"/>
    </source>
</evidence>
<proteinExistence type="predicted"/>
<comment type="caution">
    <text evidence="3">The sequence shown here is derived from an EMBL/GenBank/DDBJ whole genome shotgun (WGS) entry which is preliminary data.</text>
</comment>
<name>A0A2G2VSR2_CAPBA</name>
<feature type="compositionally biased region" description="Polar residues" evidence="1">
    <location>
        <begin position="199"/>
        <end position="208"/>
    </location>
</feature>
<feature type="region of interest" description="Disordered" evidence="1">
    <location>
        <begin position="174"/>
        <end position="211"/>
    </location>
</feature>
<evidence type="ECO:0000259" key="2">
    <source>
        <dbReference type="Pfam" id="PF12776"/>
    </source>
</evidence>
<organism evidence="3 4">
    <name type="scientific">Capsicum baccatum</name>
    <name type="common">Peruvian pepper</name>
    <dbReference type="NCBI Taxonomy" id="33114"/>
    <lineage>
        <taxon>Eukaryota</taxon>
        <taxon>Viridiplantae</taxon>
        <taxon>Streptophyta</taxon>
        <taxon>Embryophyta</taxon>
        <taxon>Tracheophyta</taxon>
        <taxon>Spermatophyta</taxon>
        <taxon>Magnoliopsida</taxon>
        <taxon>eudicotyledons</taxon>
        <taxon>Gunneridae</taxon>
        <taxon>Pentapetalae</taxon>
        <taxon>asterids</taxon>
        <taxon>lamiids</taxon>
        <taxon>Solanales</taxon>
        <taxon>Solanaceae</taxon>
        <taxon>Solanoideae</taxon>
        <taxon>Capsiceae</taxon>
        <taxon>Capsicum</taxon>
    </lineage>
</organism>
<dbReference type="PANTHER" id="PTHR31704:SF56">
    <property type="entry name" value="L10-INTERACTING MYB DOMAIN-CONTAINING PROTEIN-LIKE"/>
    <property type="match status" value="1"/>
</dbReference>
<protein>
    <recommendedName>
        <fullName evidence="2">Myb/SANT-like domain-containing protein</fullName>
    </recommendedName>
</protein>
<dbReference type="OrthoDB" id="1910266at2759"/>
<accession>A0A2G2VSR2</accession>
<evidence type="ECO:0000256" key="1">
    <source>
        <dbReference type="SAM" id="MobiDB-lite"/>
    </source>
</evidence>
<dbReference type="Pfam" id="PF12776">
    <property type="entry name" value="Myb_DNA-bind_3"/>
    <property type="match status" value="1"/>
</dbReference>
<keyword evidence="4" id="KW-1185">Reference proteome</keyword>
<dbReference type="EMBL" id="MLFT02000010">
    <property type="protein sequence ID" value="PHT35983.1"/>
    <property type="molecule type" value="Genomic_DNA"/>
</dbReference>
<dbReference type="AlphaFoldDB" id="A0A2G2VSR2"/>
<gene>
    <name evidence="3" type="ORF">CQW23_23683</name>
</gene>
<dbReference type="Proteomes" id="UP000224567">
    <property type="component" value="Unassembled WGS sequence"/>
</dbReference>
<sequence length="310" mass="36581">MSNANLVRSNAKWDYDAHIAFIEMCEREIRRGNRPNTHLNKDGWKNLGDAFYNRTGRKYTKTQLKNKWDNMKQDWAFFNQLIRENIGLGWDATKNTIITDDDWWNQKIKRYKRFRNMDLSLICYRYDELFSDIVSKGERARSANQEHFSEIEVELNKEKTNDFDDFDQEHFVNLNDKGSDESDDAHDMNSPMFPKSSLKRQLSTDDIGSSSRVKKSKIKSVREELHSIVELLSSKSSATSHAVEDPTIDKCMDFLASYPEIDIPSEIYNYTVNLFLKKDVHQIFLKMTSDDARKSWLAYNYQLYLLKKKE</sequence>
<dbReference type="PANTHER" id="PTHR31704">
    <property type="entry name" value="MYB/SANT-LIKE DNA-BINDING DOMAIN PROTEIN-RELATED"/>
    <property type="match status" value="1"/>
</dbReference>
<evidence type="ECO:0000313" key="4">
    <source>
        <dbReference type="Proteomes" id="UP000224567"/>
    </source>
</evidence>
<reference evidence="3 4" key="1">
    <citation type="journal article" date="2017" name="Genome Biol.">
        <title>New reference genome sequences of hot pepper reveal the massive evolution of plant disease-resistance genes by retroduplication.</title>
        <authorList>
            <person name="Kim S."/>
            <person name="Park J."/>
            <person name="Yeom S.I."/>
            <person name="Kim Y.M."/>
            <person name="Seo E."/>
            <person name="Kim K.T."/>
            <person name="Kim M.S."/>
            <person name="Lee J.M."/>
            <person name="Cheong K."/>
            <person name="Shin H.S."/>
            <person name="Kim S.B."/>
            <person name="Han K."/>
            <person name="Lee J."/>
            <person name="Park M."/>
            <person name="Lee H.A."/>
            <person name="Lee H.Y."/>
            <person name="Lee Y."/>
            <person name="Oh S."/>
            <person name="Lee J.H."/>
            <person name="Choi E."/>
            <person name="Choi E."/>
            <person name="Lee S.E."/>
            <person name="Jeon J."/>
            <person name="Kim H."/>
            <person name="Choi G."/>
            <person name="Song H."/>
            <person name="Lee J."/>
            <person name="Lee S.C."/>
            <person name="Kwon J.K."/>
            <person name="Lee H.Y."/>
            <person name="Koo N."/>
            <person name="Hong Y."/>
            <person name="Kim R.W."/>
            <person name="Kang W.H."/>
            <person name="Huh J.H."/>
            <person name="Kang B.C."/>
            <person name="Yang T.J."/>
            <person name="Lee Y.H."/>
            <person name="Bennetzen J.L."/>
            <person name="Choi D."/>
        </authorList>
    </citation>
    <scope>NUCLEOTIDE SEQUENCE [LARGE SCALE GENOMIC DNA]</scope>
    <source>
        <strain evidence="4">cv. PBC81</strain>
    </source>
</reference>